<dbReference type="STRING" id="56857.A0A200Q3Z3"/>
<comment type="caution">
    <text evidence="2">The sequence shown here is derived from an EMBL/GenBank/DDBJ whole genome shotgun (WGS) entry which is preliminary data.</text>
</comment>
<feature type="compositionally biased region" description="Acidic residues" evidence="1">
    <location>
        <begin position="1"/>
        <end position="14"/>
    </location>
</feature>
<evidence type="ECO:0000256" key="1">
    <source>
        <dbReference type="SAM" id="MobiDB-lite"/>
    </source>
</evidence>
<evidence type="ECO:0000313" key="3">
    <source>
        <dbReference type="Proteomes" id="UP000195402"/>
    </source>
</evidence>
<dbReference type="Proteomes" id="UP000195402">
    <property type="component" value="Unassembled WGS sequence"/>
</dbReference>
<dbReference type="PANTHER" id="PTHR36387">
    <property type="entry name" value="UDP-N-ACETYLMURAMOYL-L-ALANYL-D-GLUTAMATE-2, 6-DIAMINOPIMELATE LIGASE"/>
    <property type="match status" value="1"/>
</dbReference>
<proteinExistence type="predicted"/>
<feature type="compositionally biased region" description="Basic and acidic residues" evidence="1">
    <location>
        <begin position="23"/>
        <end position="45"/>
    </location>
</feature>
<feature type="compositionally biased region" description="Basic and acidic residues" evidence="1">
    <location>
        <begin position="57"/>
        <end position="77"/>
    </location>
</feature>
<dbReference type="PANTHER" id="PTHR36387:SF2">
    <property type="entry name" value="UDP-N-ACETYLMURAMOYL-L-ALANYL-D-GLUTAMATE-2, 6-DIAMINOPIMELATE LIGASE"/>
    <property type="match status" value="1"/>
</dbReference>
<dbReference type="OMA" id="QWAQRKT"/>
<dbReference type="AlphaFoldDB" id="A0A200Q3Z3"/>
<evidence type="ECO:0000313" key="2">
    <source>
        <dbReference type="EMBL" id="OVA05183.1"/>
    </source>
</evidence>
<name>A0A200Q3Z3_MACCD</name>
<dbReference type="OrthoDB" id="1869542at2759"/>
<organism evidence="2 3">
    <name type="scientific">Macleaya cordata</name>
    <name type="common">Five-seeded plume-poppy</name>
    <name type="synonym">Bocconia cordata</name>
    <dbReference type="NCBI Taxonomy" id="56857"/>
    <lineage>
        <taxon>Eukaryota</taxon>
        <taxon>Viridiplantae</taxon>
        <taxon>Streptophyta</taxon>
        <taxon>Embryophyta</taxon>
        <taxon>Tracheophyta</taxon>
        <taxon>Spermatophyta</taxon>
        <taxon>Magnoliopsida</taxon>
        <taxon>Ranunculales</taxon>
        <taxon>Papaveraceae</taxon>
        <taxon>Papaveroideae</taxon>
        <taxon>Macleaya</taxon>
    </lineage>
</organism>
<sequence length="177" mass="20154">MVMDRDDEDSDAPEEFSIQQGLEQDKELRKAEQENKSRVAREGKERRRRWAQRKTPRKSEGDGGVKELTEAEPHQEAEDGMLPADIVNALVAREKQVFLSDSEEDDIKEKTTARKKKPKTLGPETVILKEIPSAQCLQNSLEFLKMRKMQVSRSSSVLNNSNQALRLISTCSLLSKK</sequence>
<reference evidence="2 3" key="1">
    <citation type="journal article" date="2017" name="Mol. Plant">
        <title>The Genome of Medicinal Plant Macleaya cordata Provides New Insights into Benzylisoquinoline Alkaloids Metabolism.</title>
        <authorList>
            <person name="Liu X."/>
            <person name="Liu Y."/>
            <person name="Huang P."/>
            <person name="Ma Y."/>
            <person name="Qing Z."/>
            <person name="Tang Q."/>
            <person name="Cao H."/>
            <person name="Cheng P."/>
            <person name="Zheng Y."/>
            <person name="Yuan Z."/>
            <person name="Zhou Y."/>
            <person name="Liu J."/>
            <person name="Tang Z."/>
            <person name="Zhuo Y."/>
            <person name="Zhang Y."/>
            <person name="Yu L."/>
            <person name="Huang J."/>
            <person name="Yang P."/>
            <person name="Peng Q."/>
            <person name="Zhang J."/>
            <person name="Jiang W."/>
            <person name="Zhang Z."/>
            <person name="Lin K."/>
            <person name="Ro D.K."/>
            <person name="Chen X."/>
            <person name="Xiong X."/>
            <person name="Shang Y."/>
            <person name="Huang S."/>
            <person name="Zeng J."/>
        </authorList>
    </citation>
    <scope>NUCLEOTIDE SEQUENCE [LARGE SCALE GENOMIC DNA]</scope>
    <source>
        <strain evidence="3">cv. BLH2017</strain>
        <tissue evidence="2">Root</tissue>
    </source>
</reference>
<accession>A0A200Q3Z3</accession>
<keyword evidence="3" id="KW-1185">Reference proteome</keyword>
<feature type="compositionally biased region" description="Basic residues" evidence="1">
    <location>
        <begin position="46"/>
        <end position="56"/>
    </location>
</feature>
<dbReference type="InParanoid" id="A0A200Q3Z3"/>
<dbReference type="EMBL" id="MVGT01003165">
    <property type="protein sequence ID" value="OVA05183.1"/>
    <property type="molecule type" value="Genomic_DNA"/>
</dbReference>
<dbReference type="FunCoup" id="A0A200Q3Z3">
    <property type="interactions" value="690"/>
</dbReference>
<gene>
    <name evidence="2" type="ORF">BVC80_8893g22</name>
</gene>
<protein>
    <submittedName>
        <fullName evidence="2">Uncharacterized protein</fullName>
    </submittedName>
</protein>
<feature type="region of interest" description="Disordered" evidence="1">
    <location>
        <begin position="1"/>
        <end position="81"/>
    </location>
</feature>